<feature type="compositionally biased region" description="Low complexity" evidence="2">
    <location>
        <begin position="276"/>
        <end position="285"/>
    </location>
</feature>
<evidence type="ECO:0000256" key="2">
    <source>
        <dbReference type="SAM" id="MobiDB-lite"/>
    </source>
</evidence>
<comment type="similarity">
    <text evidence="1">Belongs to the canopy family.</text>
</comment>
<dbReference type="PANTHER" id="PTHR13341:SF2">
    <property type="entry name" value="PROTEIN SEELE"/>
    <property type="match status" value="1"/>
</dbReference>
<dbReference type="AlphaFoldDB" id="A0A1V9X536"/>
<evidence type="ECO:0000256" key="1">
    <source>
        <dbReference type="ARBA" id="ARBA00007285"/>
    </source>
</evidence>
<feature type="domain" description="DUF3456" evidence="3">
    <location>
        <begin position="57"/>
        <end position="184"/>
    </location>
</feature>
<dbReference type="FunCoup" id="A0A1V9X536">
    <property type="interactions" value="1152"/>
</dbReference>
<feature type="compositionally biased region" description="Basic and acidic residues" evidence="2">
    <location>
        <begin position="238"/>
        <end position="275"/>
    </location>
</feature>
<organism evidence="4 5">
    <name type="scientific">Tropilaelaps mercedesae</name>
    <dbReference type="NCBI Taxonomy" id="418985"/>
    <lineage>
        <taxon>Eukaryota</taxon>
        <taxon>Metazoa</taxon>
        <taxon>Ecdysozoa</taxon>
        <taxon>Arthropoda</taxon>
        <taxon>Chelicerata</taxon>
        <taxon>Arachnida</taxon>
        <taxon>Acari</taxon>
        <taxon>Parasitiformes</taxon>
        <taxon>Mesostigmata</taxon>
        <taxon>Gamasina</taxon>
        <taxon>Dermanyssoidea</taxon>
        <taxon>Laelapidae</taxon>
        <taxon>Tropilaelaps</taxon>
    </lineage>
</organism>
<sequence>MMLRLVGRIFERQGTSGMALSSLGLMLAVGILWFSIENVQGQNAEFDQEEIDVVKTKCEVCKVAVKILFKEVENTDPNKVIEVGSFRLRADGATQQRKVPYRGSEIQLHDLLDDSKICGGMKDYVPVTDKETGVPLMINMVEDIDKLSSVKFNPNPDFNSKMHTLCEELMGDHEDALMRLFKNNVKPDGIQISQVDFGRRFCIQSARTCPGDDTMEILRPKVVTSEEQTSQEQTIRVSAKDKDKFEDDQLSPEMDRIIEPPVSKLRESDNDEHNIDNGNDDGNGNVKKDEL</sequence>
<evidence type="ECO:0000313" key="4">
    <source>
        <dbReference type="EMBL" id="OQR68695.1"/>
    </source>
</evidence>
<dbReference type="STRING" id="418985.A0A1V9X536"/>
<feature type="region of interest" description="Disordered" evidence="2">
    <location>
        <begin position="224"/>
        <end position="291"/>
    </location>
</feature>
<reference evidence="4 5" key="1">
    <citation type="journal article" date="2017" name="Gigascience">
        <title>Draft genome of the honey bee ectoparasitic mite, Tropilaelaps mercedesae, is shaped by the parasitic life history.</title>
        <authorList>
            <person name="Dong X."/>
            <person name="Armstrong S.D."/>
            <person name="Xia D."/>
            <person name="Makepeace B.L."/>
            <person name="Darby A.C."/>
            <person name="Kadowaki T."/>
        </authorList>
    </citation>
    <scope>NUCLEOTIDE SEQUENCE [LARGE SCALE GENOMIC DNA]</scope>
    <source>
        <strain evidence="4">Wuxi-XJTLU</strain>
    </source>
</reference>
<proteinExistence type="inferred from homology"/>
<comment type="caution">
    <text evidence="4">The sequence shown here is derived from an EMBL/GenBank/DDBJ whole genome shotgun (WGS) entry which is preliminary data.</text>
</comment>
<dbReference type="InterPro" id="IPR021852">
    <property type="entry name" value="DUF3456"/>
</dbReference>
<evidence type="ECO:0000313" key="5">
    <source>
        <dbReference type="Proteomes" id="UP000192247"/>
    </source>
</evidence>
<dbReference type="OrthoDB" id="192915at2759"/>
<keyword evidence="5" id="KW-1185">Reference proteome</keyword>
<dbReference type="PANTHER" id="PTHR13341">
    <property type="entry name" value="MIR-INTERACTING SAPOSIN-LIKE PROTEIN"/>
    <property type="match status" value="1"/>
</dbReference>
<dbReference type="GO" id="GO:0005783">
    <property type="term" value="C:endoplasmic reticulum"/>
    <property type="evidence" value="ECO:0007669"/>
    <property type="project" value="TreeGrafter"/>
</dbReference>
<feature type="compositionally biased region" description="Polar residues" evidence="2">
    <location>
        <begin position="225"/>
        <end position="236"/>
    </location>
</feature>
<name>A0A1V9X536_9ACAR</name>
<dbReference type="Pfam" id="PF11938">
    <property type="entry name" value="DUF3456"/>
    <property type="match status" value="1"/>
</dbReference>
<dbReference type="InterPro" id="IPR042415">
    <property type="entry name" value="CNPY"/>
</dbReference>
<dbReference type="EMBL" id="MNPL01023496">
    <property type="protein sequence ID" value="OQR68695.1"/>
    <property type="molecule type" value="Genomic_DNA"/>
</dbReference>
<evidence type="ECO:0000259" key="3">
    <source>
        <dbReference type="Pfam" id="PF11938"/>
    </source>
</evidence>
<gene>
    <name evidence="4" type="ORF">BIW11_12742</name>
</gene>
<dbReference type="InParanoid" id="A0A1V9X536"/>
<dbReference type="Proteomes" id="UP000192247">
    <property type="component" value="Unassembled WGS sequence"/>
</dbReference>
<accession>A0A1V9X536</accession>
<protein>
    <submittedName>
        <fullName evidence="4">ER protein with KEEL retention signal-like</fullName>
    </submittedName>
</protein>